<dbReference type="RefSeq" id="WP_044057039.1">
    <property type="nucleotide sequence ID" value="NZ_CBCSKJ010000001.1"/>
</dbReference>
<accession>A0A075NZA2</accession>
<sequence>MNIYTIGFTKKNASTFFGFIKQSDVKTLIDVRLNNVSQLAGFAKRDDLKFFLKELCGTDYVHLPELAPTKDILNAYKKGDMPWEAYEDKFLNLMGQRNIEKSIKPALLDHGCLLCSEHEPHLCHRRLVVDYLNQYSDLDLKVKHLF</sequence>
<dbReference type="Pfam" id="PF04343">
    <property type="entry name" value="DUF488"/>
    <property type="match status" value="1"/>
</dbReference>
<proteinExistence type="predicted"/>
<dbReference type="PANTHER" id="PTHR39337">
    <property type="entry name" value="BLR5642 PROTEIN"/>
    <property type="match status" value="1"/>
</dbReference>
<evidence type="ECO:0000313" key="1">
    <source>
        <dbReference type="EMBL" id="AIF98886.1"/>
    </source>
</evidence>
<dbReference type="EMBL" id="CP008849">
    <property type="protein sequence ID" value="AIF98886.1"/>
    <property type="molecule type" value="Genomic_DNA"/>
</dbReference>
<dbReference type="AlphaFoldDB" id="A0A075NZA2"/>
<dbReference type="GeneID" id="78255137"/>
<keyword evidence="2" id="KW-1185">Reference proteome</keyword>
<dbReference type="InterPro" id="IPR007438">
    <property type="entry name" value="DUF488"/>
</dbReference>
<dbReference type="KEGG" id="aal:EP13_09475"/>
<organism evidence="1 2">
    <name type="scientific">Alteromonas australica</name>
    <dbReference type="NCBI Taxonomy" id="589873"/>
    <lineage>
        <taxon>Bacteria</taxon>
        <taxon>Pseudomonadati</taxon>
        <taxon>Pseudomonadota</taxon>
        <taxon>Gammaproteobacteria</taxon>
        <taxon>Alteromonadales</taxon>
        <taxon>Alteromonadaceae</taxon>
        <taxon>Alteromonas/Salinimonas group</taxon>
        <taxon>Alteromonas</taxon>
    </lineage>
</organism>
<evidence type="ECO:0000313" key="2">
    <source>
        <dbReference type="Proteomes" id="UP000056090"/>
    </source>
</evidence>
<reference evidence="1 2" key="1">
    <citation type="submission" date="2014-06" db="EMBL/GenBank/DDBJ databases">
        <title>Genomes of Alteromonas australica, a world apart.</title>
        <authorList>
            <person name="Gonzaga A."/>
            <person name="Lopez-Perez M."/>
            <person name="Rodriguez-Valera F."/>
        </authorList>
    </citation>
    <scope>NUCLEOTIDE SEQUENCE [LARGE SCALE GENOMIC DNA]</scope>
    <source>
        <strain evidence="1 2">H 17</strain>
    </source>
</reference>
<evidence type="ECO:0008006" key="3">
    <source>
        <dbReference type="Google" id="ProtNLM"/>
    </source>
</evidence>
<gene>
    <name evidence="1" type="ORF">EP13_09475</name>
</gene>
<dbReference type="Proteomes" id="UP000056090">
    <property type="component" value="Chromosome"/>
</dbReference>
<dbReference type="eggNOG" id="COG5483">
    <property type="taxonomic scope" value="Bacteria"/>
</dbReference>
<protein>
    <recommendedName>
        <fullName evidence="3">DUF488 domain-containing protein</fullName>
    </recommendedName>
</protein>
<name>A0A075NZA2_9ALTE</name>
<dbReference type="PANTHER" id="PTHR39337:SF1">
    <property type="entry name" value="BLR5642 PROTEIN"/>
    <property type="match status" value="1"/>
</dbReference>